<feature type="transmembrane region" description="Helical" evidence="1">
    <location>
        <begin position="12"/>
        <end position="33"/>
    </location>
</feature>
<evidence type="ECO:0000256" key="1">
    <source>
        <dbReference type="SAM" id="Phobius"/>
    </source>
</evidence>
<feature type="transmembrane region" description="Helical" evidence="1">
    <location>
        <begin position="197"/>
        <end position="222"/>
    </location>
</feature>
<keyword evidence="1" id="KW-0472">Membrane</keyword>
<feature type="transmembrane region" description="Helical" evidence="1">
    <location>
        <begin position="282"/>
        <end position="315"/>
    </location>
</feature>
<keyword evidence="3" id="KW-1185">Reference proteome</keyword>
<sequence>MPEAPRRPTPVTLACLFVGFSSLLVIVNLMAALSDWGSLAMQDGLEEVLTTEPVASLDLTMDQLLGYLRIAAQVVIVLAVATGVLALYAARGHEPSRWVLSGLLVLTSLTFVATGVAGLLPALLAAVCVSALWSRDARRWFAEKNGRAVPERAGGRATGTVTPPSTDPFAEAPAAAPVAQVDVPPPGPNQRPRSLELAVWLTVAFSAMTLVAGVLGGIGVFLGADAYRQALEQPGMAQDLVRGSGWTTDAIITTMRVATLSWIGLSLLGLLAALWARTGRRGGVAALFAMCVVTLVAAVVFLPLSLFSAIAAVVAMVQLNKPETRAWVATVAGRDHA</sequence>
<dbReference type="RefSeq" id="WP_344330186.1">
    <property type="nucleotide sequence ID" value="NZ_BAAAPY010000016.1"/>
</dbReference>
<reference evidence="2 3" key="1">
    <citation type="journal article" date="2019" name="Int. J. Syst. Evol. Microbiol.">
        <title>The Global Catalogue of Microorganisms (GCM) 10K type strain sequencing project: providing services to taxonomists for standard genome sequencing and annotation.</title>
        <authorList>
            <consortium name="The Broad Institute Genomics Platform"/>
            <consortium name="The Broad Institute Genome Sequencing Center for Infectious Disease"/>
            <person name="Wu L."/>
            <person name="Ma J."/>
        </authorList>
    </citation>
    <scope>NUCLEOTIDE SEQUENCE [LARGE SCALE GENOMIC DNA]</scope>
    <source>
        <strain evidence="2 3">JCM 15749</strain>
    </source>
</reference>
<name>A0ABN2W7C1_9ACTN</name>
<feature type="transmembrane region" description="Helical" evidence="1">
    <location>
        <begin position="70"/>
        <end position="90"/>
    </location>
</feature>
<dbReference type="Proteomes" id="UP001501480">
    <property type="component" value="Unassembled WGS sequence"/>
</dbReference>
<evidence type="ECO:0008006" key="4">
    <source>
        <dbReference type="Google" id="ProtNLM"/>
    </source>
</evidence>
<feature type="transmembrane region" description="Helical" evidence="1">
    <location>
        <begin position="257"/>
        <end position="276"/>
    </location>
</feature>
<keyword evidence="1" id="KW-1133">Transmembrane helix</keyword>
<accession>A0ABN2W7C1</accession>
<feature type="transmembrane region" description="Helical" evidence="1">
    <location>
        <begin position="102"/>
        <end position="133"/>
    </location>
</feature>
<evidence type="ECO:0000313" key="2">
    <source>
        <dbReference type="EMBL" id="GAA2085604.1"/>
    </source>
</evidence>
<proteinExistence type="predicted"/>
<gene>
    <name evidence="2" type="ORF">GCM10009821_29070</name>
</gene>
<organism evidence="2 3">
    <name type="scientific">Aeromicrobium halocynthiae</name>
    <dbReference type="NCBI Taxonomy" id="560557"/>
    <lineage>
        <taxon>Bacteria</taxon>
        <taxon>Bacillati</taxon>
        <taxon>Actinomycetota</taxon>
        <taxon>Actinomycetes</taxon>
        <taxon>Propionibacteriales</taxon>
        <taxon>Nocardioidaceae</taxon>
        <taxon>Aeromicrobium</taxon>
    </lineage>
</organism>
<comment type="caution">
    <text evidence="2">The sequence shown here is derived from an EMBL/GenBank/DDBJ whole genome shotgun (WGS) entry which is preliminary data.</text>
</comment>
<protein>
    <recommendedName>
        <fullName evidence="4">DUF4064 domain-containing protein</fullName>
    </recommendedName>
</protein>
<evidence type="ECO:0000313" key="3">
    <source>
        <dbReference type="Proteomes" id="UP001501480"/>
    </source>
</evidence>
<dbReference type="EMBL" id="BAAAPY010000016">
    <property type="protein sequence ID" value="GAA2085604.1"/>
    <property type="molecule type" value="Genomic_DNA"/>
</dbReference>
<keyword evidence="1" id="KW-0812">Transmembrane</keyword>